<dbReference type="VEuPathDB" id="FungiDB:Z517_00224"/>
<keyword evidence="3" id="KW-0964">Secreted</keyword>
<dbReference type="HOGENOM" id="CLU_031076_0_2_1"/>
<dbReference type="Gene3D" id="2.120.10.30">
    <property type="entry name" value="TolB, C-terminal domain"/>
    <property type="match status" value="2"/>
</dbReference>
<feature type="signal peptide" evidence="4">
    <location>
        <begin position="1"/>
        <end position="19"/>
    </location>
</feature>
<evidence type="ECO:0008006" key="7">
    <source>
        <dbReference type="Google" id="ProtNLM"/>
    </source>
</evidence>
<dbReference type="RefSeq" id="XP_013288644.1">
    <property type="nucleotide sequence ID" value="XM_013433190.1"/>
</dbReference>
<protein>
    <recommendedName>
        <fullName evidence="7">Major royal jelly protein</fullName>
    </recommendedName>
</protein>
<dbReference type="OrthoDB" id="7776143at2759"/>
<reference evidence="5 6" key="1">
    <citation type="submission" date="2015-01" db="EMBL/GenBank/DDBJ databases">
        <title>The Genome Sequence of Fonsecaea pedrosoi CBS 271.37.</title>
        <authorList>
            <consortium name="The Broad Institute Genomics Platform"/>
            <person name="Cuomo C."/>
            <person name="de Hoog S."/>
            <person name="Gorbushina A."/>
            <person name="Stielow B."/>
            <person name="Teixiera M."/>
            <person name="Abouelleil A."/>
            <person name="Chapman S.B."/>
            <person name="Priest M."/>
            <person name="Young S.K."/>
            <person name="Wortman J."/>
            <person name="Nusbaum C."/>
            <person name="Birren B."/>
        </authorList>
    </citation>
    <scope>NUCLEOTIDE SEQUENCE [LARGE SCALE GENOMIC DNA]</scope>
    <source>
        <strain evidence="5 6">CBS 271.37</strain>
    </source>
</reference>
<evidence type="ECO:0000256" key="4">
    <source>
        <dbReference type="SAM" id="SignalP"/>
    </source>
</evidence>
<name>A0A0D2E419_9EURO</name>
<comment type="similarity">
    <text evidence="2">Belongs to the major royal jelly protein family.</text>
</comment>
<evidence type="ECO:0000256" key="1">
    <source>
        <dbReference type="ARBA" id="ARBA00004613"/>
    </source>
</evidence>
<keyword evidence="4" id="KW-0732">Signal</keyword>
<keyword evidence="6" id="KW-1185">Reference proteome</keyword>
<dbReference type="SUPFAM" id="SSF63829">
    <property type="entry name" value="Calcium-dependent phosphotriesterase"/>
    <property type="match status" value="1"/>
</dbReference>
<organism evidence="5 6">
    <name type="scientific">Fonsecaea pedrosoi CBS 271.37</name>
    <dbReference type="NCBI Taxonomy" id="1442368"/>
    <lineage>
        <taxon>Eukaryota</taxon>
        <taxon>Fungi</taxon>
        <taxon>Dikarya</taxon>
        <taxon>Ascomycota</taxon>
        <taxon>Pezizomycotina</taxon>
        <taxon>Eurotiomycetes</taxon>
        <taxon>Chaetothyriomycetidae</taxon>
        <taxon>Chaetothyriales</taxon>
        <taxon>Herpotrichiellaceae</taxon>
        <taxon>Fonsecaea</taxon>
    </lineage>
</organism>
<dbReference type="InterPro" id="IPR011042">
    <property type="entry name" value="6-blade_b-propeller_TolB-like"/>
</dbReference>
<accession>A0A0D2E419</accession>
<dbReference type="PANTHER" id="PTHR10009">
    <property type="entry name" value="PROTEIN YELLOW-RELATED"/>
    <property type="match status" value="1"/>
</dbReference>
<sequence length="325" mass="35067">MKLNVTNVLFYAPLGAVTAQIPARNPVSVGPPLELMHLYFDEWPTRVAVSASGRMFSCYPLGLDYTNTRYQVAELGSNNTEIPFPSAQVNSPPGGAVNYSTYPPTTKGLLDYLMSVQSVAVDPKDHLWILDTGRALLSNGTLTTSNLGGPKLTGGSWPHLENIPQVRAEPGFYVNVRGDSVYMNAGSGMPISKVAFGADGITLSNDGDVLRASSELFAAASVMDLGQKGVSDGLDSDSNGIVYAGSVETDSNVTFNHQNGTVQTYVRDPRIGWTDTFSVAGNYLYFTENQLWRGASYQSGIDMRVKPYASYRVPLLNNATKIQLV</sequence>
<proteinExistence type="inferred from homology"/>
<dbReference type="EMBL" id="KN846969">
    <property type="protein sequence ID" value="KIW84836.1"/>
    <property type="molecule type" value="Genomic_DNA"/>
</dbReference>
<gene>
    <name evidence="5" type="ORF">Z517_00224</name>
</gene>
<evidence type="ECO:0000313" key="5">
    <source>
        <dbReference type="EMBL" id="KIW84836.1"/>
    </source>
</evidence>
<feature type="chain" id="PRO_5002251961" description="Major royal jelly protein" evidence="4">
    <location>
        <begin position="20"/>
        <end position="325"/>
    </location>
</feature>
<dbReference type="InterPro" id="IPR017996">
    <property type="entry name" value="MRJP/yellow-related"/>
</dbReference>
<dbReference type="STRING" id="1442368.A0A0D2E419"/>
<comment type="subcellular location">
    <subcellularLocation>
        <location evidence="1">Secreted</location>
    </subcellularLocation>
</comment>
<dbReference type="GO" id="GO:0005576">
    <property type="term" value="C:extracellular region"/>
    <property type="evidence" value="ECO:0007669"/>
    <property type="project" value="UniProtKB-SubCell"/>
</dbReference>
<dbReference type="AlphaFoldDB" id="A0A0D2E419"/>
<dbReference type="Proteomes" id="UP000053029">
    <property type="component" value="Unassembled WGS sequence"/>
</dbReference>
<dbReference type="PANTHER" id="PTHR10009:SF18">
    <property type="entry name" value="PROTEIN YELLOW-LIKE PROTEIN"/>
    <property type="match status" value="1"/>
</dbReference>
<dbReference type="GeneID" id="25299714"/>
<evidence type="ECO:0000256" key="3">
    <source>
        <dbReference type="ARBA" id="ARBA00022525"/>
    </source>
</evidence>
<evidence type="ECO:0000313" key="6">
    <source>
        <dbReference type="Proteomes" id="UP000053029"/>
    </source>
</evidence>
<evidence type="ECO:0000256" key="2">
    <source>
        <dbReference type="ARBA" id="ARBA00009127"/>
    </source>
</evidence>